<feature type="compositionally biased region" description="Polar residues" evidence="2">
    <location>
        <begin position="217"/>
        <end position="230"/>
    </location>
</feature>
<organism evidence="3 4">
    <name type="scientific">Lachnellula arida</name>
    <dbReference type="NCBI Taxonomy" id="1316785"/>
    <lineage>
        <taxon>Eukaryota</taxon>
        <taxon>Fungi</taxon>
        <taxon>Dikarya</taxon>
        <taxon>Ascomycota</taxon>
        <taxon>Pezizomycotina</taxon>
        <taxon>Leotiomycetes</taxon>
        <taxon>Helotiales</taxon>
        <taxon>Lachnaceae</taxon>
        <taxon>Lachnellula</taxon>
    </lineage>
</organism>
<name>A0A8T9BGR4_9HELO</name>
<keyword evidence="4" id="KW-1185">Reference proteome</keyword>
<feature type="region of interest" description="Disordered" evidence="2">
    <location>
        <begin position="182"/>
        <end position="230"/>
    </location>
</feature>
<dbReference type="InterPro" id="IPR036188">
    <property type="entry name" value="FAD/NAD-bd_sf"/>
</dbReference>
<comment type="caution">
    <text evidence="3">The sequence shown here is derived from an EMBL/GenBank/DDBJ whole genome shotgun (WGS) entry which is preliminary data.</text>
</comment>
<evidence type="ECO:0000256" key="1">
    <source>
        <dbReference type="ARBA" id="ARBA00010139"/>
    </source>
</evidence>
<comment type="similarity">
    <text evidence="1">Belongs to the FAD-binding monooxygenase family.</text>
</comment>
<dbReference type="InterPro" id="IPR051209">
    <property type="entry name" value="FAD-bind_Monooxygenase_sf"/>
</dbReference>
<keyword evidence="3" id="KW-0503">Monooxygenase</keyword>
<reference evidence="3 4" key="1">
    <citation type="submission" date="2018-05" db="EMBL/GenBank/DDBJ databases">
        <title>Whole genome sequencing for identification of molecular markers to develop diagnostic detection tools for the regulated plant pathogen Lachnellula willkommii.</title>
        <authorList>
            <person name="Giroux E."/>
            <person name="Bilodeau G."/>
        </authorList>
    </citation>
    <scope>NUCLEOTIDE SEQUENCE [LARGE SCALE GENOMIC DNA]</scope>
    <source>
        <strain evidence="3 4">CBS 203.66</strain>
    </source>
</reference>
<evidence type="ECO:0000256" key="2">
    <source>
        <dbReference type="SAM" id="MobiDB-lite"/>
    </source>
</evidence>
<dbReference type="AlphaFoldDB" id="A0A8T9BGR4"/>
<proteinExistence type="inferred from homology"/>
<dbReference type="PANTHER" id="PTHR42877">
    <property type="entry name" value="L-ORNITHINE N(5)-MONOOXYGENASE-RELATED"/>
    <property type="match status" value="1"/>
</dbReference>
<dbReference type="OrthoDB" id="74360at2759"/>
<evidence type="ECO:0000313" key="4">
    <source>
        <dbReference type="Proteomes" id="UP000469559"/>
    </source>
</evidence>
<evidence type="ECO:0000313" key="3">
    <source>
        <dbReference type="EMBL" id="TVY17583.1"/>
    </source>
</evidence>
<dbReference type="Gene3D" id="3.50.50.60">
    <property type="entry name" value="FAD/NAD(P)-binding domain"/>
    <property type="match status" value="1"/>
</dbReference>
<feature type="compositionally biased region" description="Basic and acidic residues" evidence="2">
    <location>
        <begin position="198"/>
        <end position="216"/>
    </location>
</feature>
<accession>A0A8T9BGR4</accession>
<dbReference type="Proteomes" id="UP000469559">
    <property type="component" value="Unassembled WGS sequence"/>
</dbReference>
<keyword evidence="3" id="KW-0560">Oxidoreductase</keyword>
<sequence length="230" mass="25995">MNNLCSNYKANTGALGFDVSYRPRFPVVGRGGVNLQDKWKDAAEAYFGLACAEMPNWLTFLGPNWPIAQGSIMGALDANGDYAISVLKTLQKEQIKSFSPKQEASDQYNEHTQTWSQLVVWGKGCRTWYKDNDTGRLRGVYAGSSMHYREMISRVRWEDMEIDYLNKHNKFAFMGIGRHMSQSEEGRNLGLSPSPYYRAERIDPRMLDLKKGKSDDNSNTEGGTSKPPTV</sequence>
<protein>
    <submittedName>
        <fullName evidence="3">Putative sterigmatocystin biosynthesis monooxygenase</fullName>
    </submittedName>
</protein>
<dbReference type="SUPFAM" id="SSF51905">
    <property type="entry name" value="FAD/NAD(P)-binding domain"/>
    <property type="match status" value="1"/>
</dbReference>
<dbReference type="GO" id="GO:0004497">
    <property type="term" value="F:monooxygenase activity"/>
    <property type="evidence" value="ECO:0007669"/>
    <property type="project" value="UniProtKB-KW"/>
</dbReference>
<dbReference type="PANTHER" id="PTHR42877:SF1">
    <property type="entry name" value="FAD-BINDING MONOOXYGENASE STCW"/>
    <property type="match status" value="1"/>
</dbReference>
<gene>
    <name evidence="3" type="primary">stcW_5</name>
    <name evidence="3" type="ORF">LARI1_G003024</name>
</gene>
<dbReference type="EMBL" id="QGMF01000241">
    <property type="protein sequence ID" value="TVY17583.1"/>
    <property type="molecule type" value="Genomic_DNA"/>
</dbReference>